<sequence length="87" mass="9844">MPNILEILLVLAPEVSFANIAKLSNIITTIFRLSVLVTTRAIGRFGSLSTRSVERFYAPKPLGWTLIRVLLFRTFLFDASSVSIRFR</sequence>
<dbReference type="EMBL" id="FONY01000047">
    <property type="protein sequence ID" value="SFF52095.1"/>
    <property type="molecule type" value="Genomic_DNA"/>
</dbReference>
<gene>
    <name evidence="1" type="ORF">SAMN04488541_10471</name>
</gene>
<protein>
    <submittedName>
        <fullName evidence="1">Uncharacterized protein</fullName>
    </submittedName>
</protein>
<name>A0A1I2JBB1_9BACT</name>
<keyword evidence="2" id="KW-1185">Reference proteome</keyword>
<evidence type="ECO:0000313" key="1">
    <source>
        <dbReference type="EMBL" id="SFF52095.1"/>
    </source>
</evidence>
<dbReference type="AlphaFoldDB" id="A0A1I2JBB1"/>
<accession>A0A1I2JBB1</accession>
<evidence type="ECO:0000313" key="2">
    <source>
        <dbReference type="Proteomes" id="UP000199513"/>
    </source>
</evidence>
<proteinExistence type="predicted"/>
<reference evidence="2" key="1">
    <citation type="submission" date="2016-10" db="EMBL/GenBank/DDBJ databases">
        <authorList>
            <person name="Varghese N."/>
            <person name="Submissions S."/>
        </authorList>
    </citation>
    <scope>NUCLEOTIDE SEQUENCE [LARGE SCALE GENOMIC DNA]</scope>
    <source>
        <strain>GEY</strain>
        <strain evidence="2">DSM 9560</strain>
    </source>
</reference>
<organism evidence="1 2">
    <name type="scientific">Thermoflexibacter ruber</name>
    <dbReference type="NCBI Taxonomy" id="1003"/>
    <lineage>
        <taxon>Bacteria</taxon>
        <taxon>Pseudomonadati</taxon>
        <taxon>Bacteroidota</taxon>
        <taxon>Cytophagia</taxon>
        <taxon>Cytophagales</taxon>
        <taxon>Thermoflexibacteraceae</taxon>
        <taxon>Thermoflexibacter</taxon>
    </lineage>
</organism>
<dbReference type="RefSeq" id="WP_143091004.1">
    <property type="nucleotide sequence ID" value="NZ_FONY01000047.1"/>
</dbReference>
<dbReference type="Proteomes" id="UP000199513">
    <property type="component" value="Unassembled WGS sequence"/>
</dbReference>